<dbReference type="PANTHER" id="PTHR42711">
    <property type="entry name" value="ABC TRANSPORTER ATP-BINDING PROTEIN"/>
    <property type="match status" value="1"/>
</dbReference>
<protein>
    <submittedName>
        <fullName evidence="5">Unannotated protein</fullName>
    </submittedName>
</protein>
<dbReference type="PROSITE" id="PS50893">
    <property type="entry name" value="ABC_TRANSPORTER_2"/>
    <property type="match status" value="1"/>
</dbReference>
<dbReference type="GO" id="GO:0005524">
    <property type="term" value="F:ATP binding"/>
    <property type="evidence" value="ECO:0007669"/>
    <property type="project" value="UniProtKB-KW"/>
</dbReference>
<evidence type="ECO:0000256" key="2">
    <source>
        <dbReference type="ARBA" id="ARBA00022741"/>
    </source>
</evidence>
<evidence type="ECO:0000259" key="4">
    <source>
        <dbReference type="PROSITE" id="PS50893"/>
    </source>
</evidence>
<dbReference type="InterPro" id="IPR050763">
    <property type="entry name" value="ABC_transporter_ATP-binding"/>
</dbReference>
<accession>A0A6J7P586</accession>
<proteinExistence type="predicted"/>
<dbReference type="Gene3D" id="3.40.50.300">
    <property type="entry name" value="P-loop containing nucleotide triphosphate hydrolases"/>
    <property type="match status" value="1"/>
</dbReference>
<sequence>MGQTEAVNQPVSGWPAIVARGLSKQFGSHMAVKSLDLDIPAGSFCGLLGPNGSGKTTTLRMTAGLLRPDAGQVWVAGHETWTDPVTVRKLLGVVPDPLNLFDRLSARELLQHLGELRGIDRAEVTSRSEELLTVMDLTDSADEQIGGYSHGMRKKTAIAAALLHRPAVLLLDEPFEGVDPVSAVAVRTMLDRYRAAGGTVVFSSHAMDLVDRMCDFVAVMAKGELLAVGPIEELRGGGRLEDAFISMIGASPVDPASLSWLDNSAP</sequence>
<dbReference type="InterPro" id="IPR027417">
    <property type="entry name" value="P-loop_NTPase"/>
</dbReference>
<name>A0A6J7P586_9ZZZZ</name>
<reference evidence="5" key="1">
    <citation type="submission" date="2020-05" db="EMBL/GenBank/DDBJ databases">
        <authorList>
            <person name="Chiriac C."/>
            <person name="Salcher M."/>
            <person name="Ghai R."/>
            <person name="Kavagutti S V."/>
        </authorList>
    </citation>
    <scope>NUCLEOTIDE SEQUENCE</scope>
</reference>
<keyword evidence="3" id="KW-0067">ATP-binding</keyword>
<evidence type="ECO:0000256" key="3">
    <source>
        <dbReference type="ARBA" id="ARBA00022840"/>
    </source>
</evidence>
<dbReference type="SUPFAM" id="SSF52540">
    <property type="entry name" value="P-loop containing nucleoside triphosphate hydrolases"/>
    <property type="match status" value="1"/>
</dbReference>
<gene>
    <name evidence="5" type="ORF">UFOPK3914_02085</name>
</gene>
<organism evidence="5">
    <name type="scientific">freshwater metagenome</name>
    <dbReference type="NCBI Taxonomy" id="449393"/>
    <lineage>
        <taxon>unclassified sequences</taxon>
        <taxon>metagenomes</taxon>
        <taxon>ecological metagenomes</taxon>
    </lineage>
</organism>
<dbReference type="CDD" id="cd03230">
    <property type="entry name" value="ABC_DR_subfamily_A"/>
    <property type="match status" value="1"/>
</dbReference>
<dbReference type="GO" id="GO:0016887">
    <property type="term" value="F:ATP hydrolysis activity"/>
    <property type="evidence" value="ECO:0007669"/>
    <property type="project" value="InterPro"/>
</dbReference>
<dbReference type="AlphaFoldDB" id="A0A6J7P586"/>
<dbReference type="Pfam" id="PF00005">
    <property type="entry name" value="ABC_tran"/>
    <property type="match status" value="1"/>
</dbReference>
<dbReference type="InterPro" id="IPR003593">
    <property type="entry name" value="AAA+_ATPase"/>
</dbReference>
<evidence type="ECO:0000313" key="5">
    <source>
        <dbReference type="EMBL" id="CAB5000088.1"/>
    </source>
</evidence>
<dbReference type="EMBL" id="CAFBOG010000293">
    <property type="protein sequence ID" value="CAB5000088.1"/>
    <property type="molecule type" value="Genomic_DNA"/>
</dbReference>
<keyword evidence="2" id="KW-0547">Nucleotide-binding</keyword>
<evidence type="ECO:0000256" key="1">
    <source>
        <dbReference type="ARBA" id="ARBA00022448"/>
    </source>
</evidence>
<dbReference type="PANTHER" id="PTHR42711:SF19">
    <property type="entry name" value="DOXORUBICIN RESISTANCE ATP-BINDING PROTEIN DRRA"/>
    <property type="match status" value="1"/>
</dbReference>
<dbReference type="SMART" id="SM00382">
    <property type="entry name" value="AAA"/>
    <property type="match status" value="1"/>
</dbReference>
<keyword evidence="1" id="KW-0813">Transport</keyword>
<feature type="domain" description="ABC transporter" evidence="4">
    <location>
        <begin position="17"/>
        <end position="247"/>
    </location>
</feature>
<dbReference type="InterPro" id="IPR003439">
    <property type="entry name" value="ABC_transporter-like_ATP-bd"/>
</dbReference>